<dbReference type="Proteomes" id="UP001595625">
    <property type="component" value="Unassembled WGS sequence"/>
</dbReference>
<evidence type="ECO:0000313" key="3">
    <source>
        <dbReference type="Proteomes" id="UP001595625"/>
    </source>
</evidence>
<evidence type="ECO:0008006" key="4">
    <source>
        <dbReference type="Google" id="ProtNLM"/>
    </source>
</evidence>
<dbReference type="EMBL" id="JBHRUJ010000004">
    <property type="protein sequence ID" value="MFC3210127.1"/>
    <property type="molecule type" value="Genomic_DNA"/>
</dbReference>
<gene>
    <name evidence="2" type="ORF">ACFOEJ_03440</name>
</gene>
<accession>A0ABV7KL31</accession>
<name>A0ABV7KL31_PLAOK</name>
<sequence>MKLFKFISWLIGTLFLFVAANHFFNPNFTGSMTLFFTLSFLLFTSSGIYEYLDQRKKTAILYFFTSTVCFFALVVELFGTNQV</sequence>
<evidence type="ECO:0000313" key="2">
    <source>
        <dbReference type="EMBL" id="MFC3210127.1"/>
    </source>
</evidence>
<feature type="transmembrane region" description="Helical" evidence="1">
    <location>
        <begin position="30"/>
        <end position="52"/>
    </location>
</feature>
<organism evidence="2 3">
    <name type="scientific">Planomicrobium okeanokoites</name>
    <name type="common">Planococcus okeanokoites</name>
    <name type="synonym">Flavobacterium okeanokoites</name>
    <dbReference type="NCBI Taxonomy" id="244"/>
    <lineage>
        <taxon>Bacteria</taxon>
        <taxon>Bacillati</taxon>
        <taxon>Bacillota</taxon>
        <taxon>Bacilli</taxon>
        <taxon>Bacillales</taxon>
        <taxon>Caryophanaceae</taxon>
        <taxon>Planomicrobium</taxon>
    </lineage>
</organism>
<dbReference type="RefSeq" id="WP_117313253.1">
    <property type="nucleotide sequence ID" value="NZ_JBHRUJ010000004.1"/>
</dbReference>
<keyword evidence="1" id="KW-1133">Transmembrane helix</keyword>
<evidence type="ECO:0000256" key="1">
    <source>
        <dbReference type="SAM" id="Phobius"/>
    </source>
</evidence>
<keyword evidence="1" id="KW-0472">Membrane</keyword>
<keyword evidence="1" id="KW-0812">Transmembrane</keyword>
<proteinExistence type="predicted"/>
<keyword evidence="3" id="KW-1185">Reference proteome</keyword>
<comment type="caution">
    <text evidence="2">The sequence shown here is derived from an EMBL/GenBank/DDBJ whole genome shotgun (WGS) entry which is preliminary data.</text>
</comment>
<reference evidence="3" key="1">
    <citation type="journal article" date="2019" name="Int. J. Syst. Evol. Microbiol.">
        <title>The Global Catalogue of Microorganisms (GCM) 10K type strain sequencing project: providing services to taxonomists for standard genome sequencing and annotation.</title>
        <authorList>
            <consortium name="The Broad Institute Genomics Platform"/>
            <consortium name="The Broad Institute Genome Sequencing Center for Infectious Disease"/>
            <person name="Wu L."/>
            <person name="Ma J."/>
        </authorList>
    </citation>
    <scope>NUCLEOTIDE SEQUENCE [LARGE SCALE GENOMIC DNA]</scope>
    <source>
        <strain evidence="3">CCM 320</strain>
    </source>
</reference>
<feature type="transmembrane region" description="Helical" evidence="1">
    <location>
        <begin position="59"/>
        <end position="79"/>
    </location>
</feature>
<protein>
    <recommendedName>
        <fullName evidence="4">DUF3953 domain-containing protein</fullName>
    </recommendedName>
</protein>